<protein>
    <submittedName>
        <fullName evidence="2">DUF1566 domain-containing protein</fullName>
    </submittedName>
</protein>
<reference evidence="2" key="2">
    <citation type="submission" date="2023-04" db="EMBL/GenBank/DDBJ databases">
        <authorList>
            <person name="Beletskiy A.V."/>
            <person name="Mardanov A.V."/>
            <person name="Ravin N.V."/>
        </authorList>
    </citation>
    <scope>NUCLEOTIDE SEQUENCE</scope>
    <source>
        <strain evidence="2">GKL-02</strain>
    </source>
</reference>
<name>A0AA95HB74_9GAMM</name>
<accession>A0AA95HB74</accession>
<dbReference type="EMBL" id="CP124756">
    <property type="protein sequence ID" value="WGZ94152.1"/>
    <property type="molecule type" value="Genomic_DNA"/>
</dbReference>
<feature type="domain" description="Lcl C-terminal" evidence="1">
    <location>
        <begin position="33"/>
        <end position="123"/>
    </location>
</feature>
<dbReference type="InterPro" id="IPR011460">
    <property type="entry name" value="Lcl_C"/>
</dbReference>
<reference evidence="2" key="1">
    <citation type="journal article" date="2023" name="Int. J. Mol. Sci.">
        <title>Metagenomics Revealed a New Genus 'Candidatus Thiocaldithrix dubininis' gen. nov., sp. nov. and a New Species 'Candidatus Thiothrix putei' sp. nov. in the Family Thiotrichaceae, Some Members of Which Have Traits of Both Na+- and H+-Motive Energetics.</title>
        <authorList>
            <person name="Ravin N.V."/>
            <person name="Muntyan M.S."/>
            <person name="Smolyakov D.D."/>
            <person name="Rudenko T.S."/>
            <person name="Beletsky A.V."/>
            <person name="Mardanov A.V."/>
            <person name="Grabovich M.Y."/>
        </authorList>
    </citation>
    <scope>NUCLEOTIDE SEQUENCE</scope>
    <source>
        <strain evidence="2">GKL-02</strain>
    </source>
</reference>
<dbReference type="AlphaFoldDB" id="A0AA95HB74"/>
<gene>
    <name evidence="2" type="ORF">QJT81_20600</name>
</gene>
<sequence>MAFRWLVSWEWTDLCIRRWGNSGKQNGGACGNTSPCDTNAYMQKVNTEGWCGAKDWRLPTREEMVNLIDVSTTPTPEYFPNTQTGFTTSSTYAFDPQQVWVTLGVGYVFQSNKDVAVYVRLVRDGK</sequence>
<dbReference type="Proteomes" id="UP001301326">
    <property type="component" value="Chromosome"/>
</dbReference>
<dbReference type="KEGG" id="tput:QJT81_20600"/>
<evidence type="ECO:0000259" key="1">
    <source>
        <dbReference type="Pfam" id="PF07603"/>
    </source>
</evidence>
<evidence type="ECO:0000313" key="2">
    <source>
        <dbReference type="EMBL" id="WGZ94152.1"/>
    </source>
</evidence>
<dbReference type="Pfam" id="PF07603">
    <property type="entry name" value="Lcl_C"/>
    <property type="match status" value="1"/>
</dbReference>
<organism evidence="2">
    <name type="scientific">Candidatus Thiothrix putei</name>
    <dbReference type="NCBI Taxonomy" id="3080811"/>
    <lineage>
        <taxon>Bacteria</taxon>
        <taxon>Pseudomonadati</taxon>
        <taxon>Pseudomonadota</taxon>
        <taxon>Gammaproteobacteria</taxon>
        <taxon>Thiotrichales</taxon>
        <taxon>Thiotrichaceae</taxon>
        <taxon>Thiothrix</taxon>
    </lineage>
</organism>
<proteinExistence type="predicted"/>